<protein>
    <recommendedName>
        <fullName evidence="2">DUF6603 domain-containing protein</fullName>
    </recommendedName>
</protein>
<feature type="domain" description="DUF6603" evidence="2">
    <location>
        <begin position="129"/>
        <end position="630"/>
    </location>
</feature>
<dbReference type="AlphaFoldDB" id="A0A2N3Y6Q0"/>
<dbReference type="Proteomes" id="UP000233786">
    <property type="component" value="Unassembled WGS sequence"/>
</dbReference>
<evidence type="ECO:0000259" key="2">
    <source>
        <dbReference type="Pfam" id="PF20248"/>
    </source>
</evidence>
<comment type="caution">
    <text evidence="3">The sequence shown here is derived from an EMBL/GenBank/DDBJ whole genome shotgun (WGS) entry which is preliminary data.</text>
</comment>
<keyword evidence="4" id="KW-1185">Reference proteome</keyword>
<evidence type="ECO:0000313" key="4">
    <source>
        <dbReference type="Proteomes" id="UP000233786"/>
    </source>
</evidence>
<sequence length="840" mass="89141">MTEPGQGKRLWVVLLRARADAGLSDLPVVGTHIPRDVDVRLKAMMFIGASDVVKPKKAAQVNALLGELNLPDALLKLSEQEDTAKARFGVVARIGKEDRVLQAPPLQRKEIIATSTATSDDELTRWYPVDKVLGPLRLDRIGVRYADATVWVLTDASLTVSALTVSGRGMGLGFPSGQPTSVRPTIGGLGLSWSRKPVEVTGALVYRESPGYELLIQGGASITTPALVLAAVGGYAKKIGHEPSVFVFGRLAFGEGKGIGPVYFRVTGASAGFGYNSSVAKPTLTEVDSFPLMPGAVTSSDPLALLGELQGSGGGKAWISEADNRIWIAGGIEFDSFKFLSGSVLALAEFSTSGPQRFMIMLLGRAGVDFPRKAKDGIRYAHVELTISASYDTTTDTVEVFAALSPGSFVVHPSCELTGQAALCVWFGRSAHPGDFVVSLGGYHPKFSPPVHYPKPQRLALQWSVSDTVSVRGECYGALTHSAFMVGASIDVTFHAGPIRAWLSAGFDALVQWDPFHYEVAIRLSVGVAIDIWPGFHGSVSVSLDVWGPPTGGLATIHVLLWDFDIRFGDARPAAPELLKWEQFAQRSLPAPVVRSTPTAGLLPGAEATSMPKESAPWLVDTDGFRFTTQSAVPVQEIRLGDATEAAPDLPDGELLSVRPVGIEGRLRSTHRLRVKHKGAVLDLRKDGWDVQAAAGGVPDALWGDPVGARKEPPLSGSTAPRGVVGLLVSAPTRKPDDPVVRTSESKLGNEPVSGPPVPIRSDDPADPSPTRPGTVRDDIAAHLVGSHGARCALLDALHTYGIYDEHQASHGTEDLLSDYGSAVRAHLRAEPMLSGAGGH</sequence>
<organism evidence="3 4">
    <name type="scientific">Saccharopolyspora spinosa</name>
    <dbReference type="NCBI Taxonomy" id="60894"/>
    <lineage>
        <taxon>Bacteria</taxon>
        <taxon>Bacillati</taxon>
        <taxon>Actinomycetota</taxon>
        <taxon>Actinomycetes</taxon>
        <taxon>Pseudonocardiales</taxon>
        <taxon>Pseudonocardiaceae</taxon>
        <taxon>Saccharopolyspora</taxon>
    </lineage>
</organism>
<dbReference type="EMBL" id="PJNB01000001">
    <property type="protein sequence ID" value="PKW18548.1"/>
    <property type="molecule type" value="Genomic_DNA"/>
</dbReference>
<evidence type="ECO:0000313" key="3">
    <source>
        <dbReference type="EMBL" id="PKW18548.1"/>
    </source>
</evidence>
<dbReference type="Pfam" id="PF20248">
    <property type="entry name" value="DUF6603"/>
    <property type="match status" value="1"/>
</dbReference>
<accession>A0A2N3Y6Q0</accession>
<dbReference type="RefSeq" id="WP_010309920.1">
    <property type="nucleotide sequence ID" value="NZ_CP061007.1"/>
</dbReference>
<dbReference type="InterPro" id="IPR046538">
    <property type="entry name" value="DUF6603"/>
</dbReference>
<reference evidence="3" key="1">
    <citation type="submission" date="2017-12" db="EMBL/GenBank/DDBJ databases">
        <title>Sequencing the genomes of 1000 Actinobacteria strains.</title>
        <authorList>
            <person name="Klenk H.-P."/>
        </authorList>
    </citation>
    <scope>NUCLEOTIDE SEQUENCE [LARGE SCALE GENOMIC DNA]</scope>
    <source>
        <strain evidence="3">DSM 44228</strain>
    </source>
</reference>
<dbReference type="OrthoDB" id="535891at2"/>
<proteinExistence type="predicted"/>
<gene>
    <name evidence="3" type="ORF">A8926_6643</name>
</gene>
<feature type="region of interest" description="Disordered" evidence="1">
    <location>
        <begin position="696"/>
        <end position="776"/>
    </location>
</feature>
<dbReference type="STRING" id="994479.GCA_000194155_04754"/>
<evidence type="ECO:0000256" key="1">
    <source>
        <dbReference type="SAM" id="MobiDB-lite"/>
    </source>
</evidence>
<name>A0A2N3Y6Q0_SACSN</name>